<feature type="compositionally biased region" description="Basic and acidic residues" evidence="1">
    <location>
        <begin position="23"/>
        <end position="35"/>
    </location>
</feature>
<proteinExistence type="predicted"/>
<dbReference type="EMBL" id="LR130779">
    <property type="protein sequence ID" value="VDN63004.1"/>
    <property type="molecule type" value="Genomic_DNA"/>
</dbReference>
<gene>
    <name evidence="2" type="ORF">POT9AD_2024</name>
</gene>
<name>A0A653B2W7_ECTOL</name>
<sequence length="78" mass="8722">MLTALAWLLARSAEAPWAVWTDQNKDIQHEQDNPHRRGGPLSDPAGRLQRSYAAGLRDRRVHRPGNAAAAEKFRCHPG</sequence>
<accession>A0A653B2W7</accession>
<evidence type="ECO:0000313" key="2">
    <source>
        <dbReference type="EMBL" id="VDN63004.1"/>
    </source>
</evidence>
<feature type="region of interest" description="Disordered" evidence="1">
    <location>
        <begin position="22"/>
        <end position="78"/>
    </location>
</feature>
<reference evidence="2" key="1">
    <citation type="submission" date="2018-11" db="EMBL/GenBank/DDBJ databases">
        <authorList>
            <consortium name="Genoscope - CEA"/>
            <person name="William W."/>
        </authorList>
    </citation>
    <scope>NUCLEOTIDE SEQUENCE [LARGE SCALE GENOMIC DNA]</scope>
    <source>
        <strain evidence="2">T9AD</strain>
    </source>
</reference>
<evidence type="ECO:0000256" key="1">
    <source>
        <dbReference type="SAM" id="MobiDB-lite"/>
    </source>
</evidence>
<dbReference type="AlphaFoldDB" id="A0A653B2W7"/>
<organism evidence="2">
    <name type="scientific">Ectopseudomonas oleovorans</name>
    <name type="common">Pseudomonas oleovorans</name>
    <dbReference type="NCBI Taxonomy" id="301"/>
    <lineage>
        <taxon>Bacteria</taxon>
        <taxon>Pseudomonadati</taxon>
        <taxon>Pseudomonadota</taxon>
        <taxon>Gammaproteobacteria</taxon>
        <taxon>Pseudomonadales</taxon>
        <taxon>Pseudomonadaceae</taxon>
        <taxon>Ectopseudomonas</taxon>
    </lineage>
</organism>
<protein>
    <submittedName>
        <fullName evidence="2">Uncharacterized protein</fullName>
    </submittedName>
</protein>